<reference evidence="5 6" key="1">
    <citation type="submission" date="2021-01" db="EMBL/GenBank/DDBJ databases">
        <title>Genomic Encyclopedia of Type Strains, Phase IV (KMG-IV): sequencing the most valuable type-strain genomes for metagenomic binning, comparative biology and taxonomic classification.</title>
        <authorList>
            <person name="Goeker M."/>
        </authorList>
    </citation>
    <scope>NUCLEOTIDE SEQUENCE [LARGE SCALE GENOMIC DNA]</scope>
    <source>
        <strain evidence="5 6">DSM 105453</strain>
    </source>
</reference>
<keyword evidence="2" id="KW-0288">FMN</keyword>
<dbReference type="SUPFAM" id="SSF52218">
    <property type="entry name" value="Flavoproteins"/>
    <property type="match status" value="1"/>
</dbReference>
<evidence type="ECO:0000256" key="2">
    <source>
        <dbReference type="ARBA" id="ARBA00022643"/>
    </source>
</evidence>
<dbReference type="InterPro" id="IPR029039">
    <property type="entry name" value="Flavoprotein-like_sf"/>
</dbReference>
<proteinExistence type="predicted"/>
<feature type="domain" description="NADPH-dependent FMN reductase-like" evidence="4">
    <location>
        <begin position="1"/>
        <end position="145"/>
    </location>
</feature>
<evidence type="ECO:0000313" key="5">
    <source>
        <dbReference type="EMBL" id="MBM7714590.1"/>
    </source>
</evidence>
<dbReference type="InterPro" id="IPR051814">
    <property type="entry name" value="NAD(P)H-dep_FMN_reductase"/>
</dbReference>
<dbReference type="Proteomes" id="UP000823485">
    <property type="component" value="Unassembled WGS sequence"/>
</dbReference>
<keyword evidence="6" id="KW-1185">Reference proteome</keyword>
<accession>A0ABS2R5A8</accession>
<sequence length="201" mass="22737">MKLLGIFGTIVGAKSAILVNEILNKVKKKDPDIHAELLDLKYYNMEFSDGRPIHDYNEDTQKIIRKVMAADFYIIGTPVFNGSIPAPLKNLFDLLPPAALRHKIMGFVAVGGTFQHYLMIENQLKPIAGYLRAFTTPSYVYAHNSHFNEKNEIMDADVQTRMDNLAEELIFMQRNLFKNAEQEAGTLLSATDAERMKTRVG</sequence>
<dbReference type="PANTHER" id="PTHR43408">
    <property type="entry name" value="FMN REDUCTASE (NADPH)"/>
    <property type="match status" value="1"/>
</dbReference>
<name>A0ABS2R5A8_9BACI</name>
<dbReference type="InterPro" id="IPR005025">
    <property type="entry name" value="FMN_Rdtase-like_dom"/>
</dbReference>
<dbReference type="EC" id="1.5.1.45" evidence="5"/>
<dbReference type="RefSeq" id="WP_205178974.1">
    <property type="nucleotide sequence ID" value="NZ_JAFBFH010000008.1"/>
</dbReference>
<comment type="caution">
    <text evidence="5">The sequence shown here is derived from an EMBL/GenBank/DDBJ whole genome shotgun (WGS) entry which is preliminary data.</text>
</comment>
<protein>
    <submittedName>
        <fullName evidence="5">FMN reductase/FAD reductase [NAD(P)H]</fullName>
        <ecNumber evidence="5">1.5.1.38</ecNumber>
        <ecNumber evidence="5">1.5.1.45</ecNumber>
    </submittedName>
</protein>
<dbReference type="EMBL" id="JAFBFH010000008">
    <property type="protein sequence ID" value="MBM7714590.1"/>
    <property type="molecule type" value="Genomic_DNA"/>
</dbReference>
<evidence type="ECO:0000256" key="3">
    <source>
        <dbReference type="ARBA" id="ARBA00023002"/>
    </source>
</evidence>
<evidence type="ECO:0000256" key="1">
    <source>
        <dbReference type="ARBA" id="ARBA00022630"/>
    </source>
</evidence>
<organism evidence="5 6">
    <name type="scientific">Siminovitchia thermophila</name>
    <dbReference type="NCBI Taxonomy" id="1245522"/>
    <lineage>
        <taxon>Bacteria</taxon>
        <taxon>Bacillati</taxon>
        <taxon>Bacillota</taxon>
        <taxon>Bacilli</taxon>
        <taxon>Bacillales</taxon>
        <taxon>Bacillaceae</taxon>
        <taxon>Siminovitchia</taxon>
    </lineage>
</organism>
<keyword evidence="3 5" id="KW-0560">Oxidoreductase</keyword>
<keyword evidence="1" id="KW-0285">Flavoprotein</keyword>
<dbReference type="GO" id="GO:0052873">
    <property type="term" value="F:FMN reductase (NADPH) activity"/>
    <property type="evidence" value="ECO:0007669"/>
    <property type="project" value="UniProtKB-EC"/>
</dbReference>
<dbReference type="EC" id="1.5.1.38" evidence="5"/>
<evidence type="ECO:0000259" key="4">
    <source>
        <dbReference type="Pfam" id="PF03358"/>
    </source>
</evidence>
<dbReference type="Pfam" id="PF03358">
    <property type="entry name" value="FMN_red"/>
    <property type="match status" value="1"/>
</dbReference>
<evidence type="ECO:0000313" key="6">
    <source>
        <dbReference type="Proteomes" id="UP000823485"/>
    </source>
</evidence>
<gene>
    <name evidence="5" type="ORF">JOC94_001562</name>
</gene>
<dbReference type="Gene3D" id="3.40.50.360">
    <property type="match status" value="1"/>
</dbReference>
<dbReference type="PANTHER" id="PTHR43408:SF2">
    <property type="entry name" value="FMN REDUCTASE (NADPH)"/>
    <property type="match status" value="1"/>
</dbReference>